<protein>
    <recommendedName>
        <fullName evidence="2">BTB domain-containing protein</fullName>
    </recommendedName>
</protein>
<feature type="domain" description="BTB" evidence="2">
    <location>
        <begin position="31"/>
        <end position="98"/>
    </location>
</feature>
<dbReference type="PROSITE" id="PS50097">
    <property type="entry name" value="BTB"/>
    <property type="match status" value="1"/>
</dbReference>
<dbReference type="PANTHER" id="PTHR47843">
    <property type="entry name" value="BTB DOMAIN-CONTAINING PROTEIN-RELATED"/>
    <property type="match status" value="1"/>
</dbReference>
<dbReference type="Proteomes" id="UP001213681">
    <property type="component" value="Unassembled WGS sequence"/>
</dbReference>
<dbReference type="InterPro" id="IPR000210">
    <property type="entry name" value="BTB/POZ_dom"/>
</dbReference>
<dbReference type="Pfam" id="PF00651">
    <property type="entry name" value="BTB"/>
    <property type="match status" value="1"/>
</dbReference>
<dbReference type="AlphaFoldDB" id="A0AAD6CED1"/>
<dbReference type="EMBL" id="JAPVEA010000002">
    <property type="protein sequence ID" value="KAJ5461518.1"/>
    <property type="molecule type" value="Genomic_DNA"/>
</dbReference>
<dbReference type="CDD" id="cd18186">
    <property type="entry name" value="BTB_POZ_ZBTB_KLHL-like"/>
    <property type="match status" value="1"/>
</dbReference>
<accession>A0AAD6CED1</accession>
<feature type="region of interest" description="Disordered" evidence="1">
    <location>
        <begin position="258"/>
        <end position="283"/>
    </location>
</feature>
<dbReference type="SUPFAM" id="SSF54695">
    <property type="entry name" value="POZ domain"/>
    <property type="match status" value="1"/>
</dbReference>
<organism evidence="3 4">
    <name type="scientific">Penicillium daleae</name>
    <dbReference type="NCBI Taxonomy" id="63821"/>
    <lineage>
        <taxon>Eukaryota</taxon>
        <taxon>Fungi</taxon>
        <taxon>Dikarya</taxon>
        <taxon>Ascomycota</taxon>
        <taxon>Pezizomycotina</taxon>
        <taxon>Eurotiomycetes</taxon>
        <taxon>Eurotiomycetidae</taxon>
        <taxon>Eurotiales</taxon>
        <taxon>Aspergillaceae</taxon>
        <taxon>Penicillium</taxon>
    </lineage>
</organism>
<keyword evidence="4" id="KW-1185">Reference proteome</keyword>
<comment type="caution">
    <text evidence="3">The sequence shown here is derived from an EMBL/GenBank/DDBJ whole genome shotgun (WGS) entry which is preliminary data.</text>
</comment>
<sequence length="283" mass="31743">MADSATSTPISPLTGPQADRWKKLLLSGEYSDMQIVCQEVVFKVHKAIVCPSSSFFTSIFKHPNEESSTGVVKLPEDDPETIERLLSYLYLETYSQDSHIIPTNTDGEEGLSTEANIGLNNADVYIVADKFDILPLKALAVARMTEWAQVNYLSSQFIDMAHHVLQLEHDPWPCQFIASCIVNNLPGMALDSDHVVGLMRDYGRLGVAVSMMLSKAHNRSIEERETGHCREKSILQARINSSDHQIGRLKQQITDLQRENTRLRSLSTPTGRQEGNNRRGSWD</sequence>
<feature type="compositionally biased region" description="Polar residues" evidence="1">
    <location>
        <begin position="263"/>
        <end position="274"/>
    </location>
</feature>
<evidence type="ECO:0000256" key="1">
    <source>
        <dbReference type="SAM" id="MobiDB-lite"/>
    </source>
</evidence>
<gene>
    <name evidence="3" type="ORF">N7458_003070</name>
</gene>
<evidence type="ECO:0000259" key="2">
    <source>
        <dbReference type="PROSITE" id="PS50097"/>
    </source>
</evidence>
<dbReference type="Gene3D" id="3.30.710.10">
    <property type="entry name" value="Potassium Channel Kv1.1, Chain A"/>
    <property type="match status" value="1"/>
</dbReference>
<name>A0AAD6CED1_9EURO</name>
<evidence type="ECO:0000313" key="3">
    <source>
        <dbReference type="EMBL" id="KAJ5461518.1"/>
    </source>
</evidence>
<evidence type="ECO:0000313" key="4">
    <source>
        <dbReference type="Proteomes" id="UP001213681"/>
    </source>
</evidence>
<reference evidence="3" key="2">
    <citation type="journal article" date="2023" name="IMA Fungus">
        <title>Comparative genomic study of the Penicillium genus elucidates a diverse pangenome and 15 lateral gene transfer events.</title>
        <authorList>
            <person name="Petersen C."/>
            <person name="Sorensen T."/>
            <person name="Nielsen M.R."/>
            <person name="Sondergaard T.E."/>
            <person name="Sorensen J.L."/>
            <person name="Fitzpatrick D.A."/>
            <person name="Frisvad J.C."/>
            <person name="Nielsen K.L."/>
        </authorList>
    </citation>
    <scope>NUCLEOTIDE SEQUENCE</scope>
    <source>
        <strain evidence="3">IBT 16125</strain>
    </source>
</reference>
<dbReference type="InterPro" id="IPR011333">
    <property type="entry name" value="SKP1/BTB/POZ_sf"/>
</dbReference>
<dbReference type="PANTHER" id="PTHR47843:SF5">
    <property type="entry name" value="BTB_POZ DOMAIN PROTEIN"/>
    <property type="match status" value="1"/>
</dbReference>
<proteinExistence type="predicted"/>
<dbReference type="SMART" id="SM00225">
    <property type="entry name" value="BTB"/>
    <property type="match status" value="1"/>
</dbReference>
<reference evidence="3" key="1">
    <citation type="submission" date="2022-12" db="EMBL/GenBank/DDBJ databases">
        <authorList>
            <person name="Petersen C."/>
        </authorList>
    </citation>
    <scope>NUCLEOTIDE SEQUENCE</scope>
    <source>
        <strain evidence="3">IBT 16125</strain>
    </source>
</reference>
<dbReference type="RefSeq" id="XP_056770560.1">
    <property type="nucleotide sequence ID" value="XM_056906453.1"/>
</dbReference>
<dbReference type="GeneID" id="81596696"/>